<dbReference type="Proteomes" id="UP000599578">
    <property type="component" value="Unassembled WGS sequence"/>
</dbReference>
<evidence type="ECO:0000313" key="2">
    <source>
        <dbReference type="Proteomes" id="UP000599578"/>
    </source>
</evidence>
<dbReference type="PANTHER" id="PTHR33803">
    <property type="entry name" value="IS1478 TRANSPOSASE"/>
    <property type="match status" value="1"/>
</dbReference>
<keyword evidence="2" id="KW-1185">Reference proteome</keyword>
<comment type="caution">
    <text evidence="1">The sequence shown here is derived from an EMBL/GenBank/DDBJ whole genome shotgun (WGS) entry which is preliminary data.</text>
</comment>
<dbReference type="AlphaFoldDB" id="A0A917ZJM5"/>
<reference evidence="1 2" key="1">
    <citation type="journal article" date="2014" name="Int. J. Syst. Evol. Microbiol.">
        <title>Complete genome sequence of Corynebacterium casei LMG S-19264T (=DSM 44701T), isolated from a smear-ripened cheese.</title>
        <authorList>
            <consortium name="US DOE Joint Genome Institute (JGI-PGF)"/>
            <person name="Walter F."/>
            <person name="Albersmeier A."/>
            <person name="Kalinowski J."/>
            <person name="Ruckert C."/>
        </authorList>
    </citation>
    <scope>NUCLEOTIDE SEQUENCE [LARGE SCALE GENOMIC DNA]</scope>
    <source>
        <strain evidence="1 2">CGMCC 1.7286</strain>
    </source>
</reference>
<dbReference type="EMBL" id="BMLT01000007">
    <property type="protein sequence ID" value="GGO84067.1"/>
    <property type="molecule type" value="Genomic_DNA"/>
</dbReference>
<gene>
    <name evidence="1" type="ORF">GCM10011348_29450</name>
</gene>
<accession>A0A917ZJM5</accession>
<proteinExistence type="predicted"/>
<name>A0A917ZJM5_9GAMM</name>
<evidence type="ECO:0008006" key="3">
    <source>
        <dbReference type="Google" id="ProtNLM"/>
    </source>
</evidence>
<organism evidence="1 2">
    <name type="scientific">Marinobacterium nitratireducens</name>
    <dbReference type="NCBI Taxonomy" id="518897"/>
    <lineage>
        <taxon>Bacteria</taxon>
        <taxon>Pseudomonadati</taxon>
        <taxon>Pseudomonadota</taxon>
        <taxon>Gammaproteobacteria</taxon>
        <taxon>Oceanospirillales</taxon>
        <taxon>Oceanospirillaceae</taxon>
        <taxon>Marinobacterium</taxon>
    </lineage>
</organism>
<sequence>MKKAIKKVNGFLGRVVRDLERQGKAQGLVLSDKQQACLRQARQLLVQTRNSKNKPYSLHEPGVDCISKGTAHERYECGVKASIAVTARESFIVGARSNAGNPYDGLTLADQLQQVETLSGHKPAFCFVDRGYKGSGVDDVQVIIAGQKRGVPESEKR</sequence>
<evidence type="ECO:0000313" key="1">
    <source>
        <dbReference type="EMBL" id="GGO84067.1"/>
    </source>
</evidence>
<dbReference type="PANTHER" id="PTHR33803:SF3">
    <property type="entry name" value="BLL1974 PROTEIN"/>
    <property type="match status" value="1"/>
</dbReference>
<protein>
    <recommendedName>
        <fullName evidence="3">Transposase IS4-like domain-containing protein</fullName>
    </recommendedName>
</protein>